<dbReference type="EMBL" id="BMOV01000013">
    <property type="protein sequence ID" value="GGO16752.1"/>
    <property type="molecule type" value="Genomic_DNA"/>
</dbReference>
<dbReference type="Proteomes" id="UP000602381">
    <property type="component" value="Unassembled WGS sequence"/>
</dbReference>
<gene>
    <name evidence="1" type="ORF">GCM10007972_26160</name>
</gene>
<proteinExistence type="predicted"/>
<organism evidence="1 2">
    <name type="scientific">Iodidimonas muriae</name>
    <dbReference type="NCBI Taxonomy" id="261467"/>
    <lineage>
        <taxon>Bacteria</taxon>
        <taxon>Pseudomonadati</taxon>
        <taxon>Pseudomonadota</taxon>
        <taxon>Alphaproteobacteria</taxon>
        <taxon>Iodidimonadales</taxon>
        <taxon>Iodidimonadaceae</taxon>
        <taxon>Iodidimonas</taxon>
    </lineage>
</organism>
<keyword evidence="2" id="KW-1185">Reference proteome</keyword>
<comment type="caution">
    <text evidence="1">The sequence shown here is derived from an EMBL/GenBank/DDBJ whole genome shotgun (WGS) entry which is preliminary data.</text>
</comment>
<sequence>MRVAFHHLQCFVAKDFGNFKLAGSVYGEVAGGTVAQVMEAKIHYTSLIKGIFPGFANINRLFPIGTRENEV</sequence>
<evidence type="ECO:0000313" key="2">
    <source>
        <dbReference type="Proteomes" id="UP000602381"/>
    </source>
</evidence>
<name>A0ABQ2LGF2_9PROT</name>
<accession>A0ABQ2LGF2</accession>
<protein>
    <submittedName>
        <fullName evidence="1">Uncharacterized protein</fullName>
    </submittedName>
</protein>
<evidence type="ECO:0000313" key="1">
    <source>
        <dbReference type="EMBL" id="GGO16752.1"/>
    </source>
</evidence>
<reference evidence="2" key="1">
    <citation type="journal article" date="2019" name="Int. J. Syst. Evol. Microbiol.">
        <title>The Global Catalogue of Microorganisms (GCM) 10K type strain sequencing project: providing services to taxonomists for standard genome sequencing and annotation.</title>
        <authorList>
            <consortium name="The Broad Institute Genomics Platform"/>
            <consortium name="The Broad Institute Genome Sequencing Center for Infectious Disease"/>
            <person name="Wu L."/>
            <person name="Ma J."/>
        </authorList>
    </citation>
    <scope>NUCLEOTIDE SEQUENCE [LARGE SCALE GENOMIC DNA]</scope>
    <source>
        <strain evidence="2">JCM 17843</strain>
    </source>
</reference>